<proteinExistence type="predicted"/>
<dbReference type="Proteomes" id="UP001486565">
    <property type="component" value="Chromosome"/>
</dbReference>
<sequence>MSLKVLTSNPKACCPTPLECGESLLIRESGIVWESHIPIKGTFVFDGFGNPAPVTIRIYLFDGRIVTRILEPAQSFVFTGDNVREIEVFVSNGPSSLVFGYCTQTLTNVNCKNKNSCCPESLLCTTFSSTGDIPANEDYLLWQSTVPVNGSFEFTPFFFGTGQFEVKLTIKRFNKPDVIETITQSTVIRSSDMKALFINIPPQADPPVLNVRYCLQDQVNEKLNTVFKH</sequence>
<keyword evidence="2" id="KW-1185">Reference proteome</keyword>
<dbReference type="RefSeq" id="WP_341876844.1">
    <property type="nucleotide sequence ID" value="NZ_CP121687.1"/>
</dbReference>
<organism evidence="1 2">
    <name type="scientific">Defluviitalea saccharophila</name>
    <dbReference type="NCBI Taxonomy" id="879970"/>
    <lineage>
        <taxon>Bacteria</taxon>
        <taxon>Bacillati</taxon>
        <taxon>Bacillota</taxon>
        <taxon>Clostridia</taxon>
        <taxon>Lachnospirales</taxon>
        <taxon>Defluviitaleaceae</taxon>
        <taxon>Defluviitalea</taxon>
    </lineage>
</organism>
<dbReference type="EMBL" id="CP121687">
    <property type="protein sequence ID" value="WZL69856.1"/>
    <property type="molecule type" value="Genomic_DNA"/>
</dbReference>
<protein>
    <submittedName>
        <fullName evidence="1">Uncharacterized protein</fullName>
    </submittedName>
</protein>
<evidence type="ECO:0000313" key="2">
    <source>
        <dbReference type="Proteomes" id="UP001486565"/>
    </source>
</evidence>
<reference evidence="1 2" key="1">
    <citation type="submission" date="2023-03" db="EMBL/GenBank/DDBJ databases">
        <title>Novel Species.</title>
        <authorList>
            <person name="Ma S."/>
        </authorList>
    </citation>
    <scope>NUCLEOTIDE SEQUENCE [LARGE SCALE GENOMIC DNA]</scope>
    <source>
        <strain evidence="1 2">LIND6LT2</strain>
    </source>
</reference>
<name>A0ABZ2Y745_9FIRM</name>
<evidence type="ECO:0000313" key="1">
    <source>
        <dbReference type="EMBL" id="WZL69856.1"/>
    </source>
</evidence>
<gene>
    <name evidence="1" type="ORF">QBE51_13945</name>
</gene>
<accession>A0ABZ2Y745</accession>